<comment type="subcellular location">
    <subcellularLocation>
        <location evidence="1 7">Cell membrane</location>
        <topology evidence="1 7">Multi-pass membrane protein</topology>
    </subcellularLocation>
</comment>
<keyword evidence="3" id="KW-1003">Cell membrane</keyword>
<dbReference type="Gene3D" id="1.10.3730.20">
    <property type="match status" value="1"/>
</dbReference>
<keyword evidence="2" id="KW-0813">Transport</keyword>
<evidence type="ECO:0000313" key="10">
    <source>
        <dbReference type="Proteomes" id="UP001500929"/>
    </source>
</evidence>
<protein>
    <submittedName>
        <fullName evidence="9">Multidrug efflux SMR transporter</fullName>
    </submittedName>
</protein>
<name>A0ABN3D8U6_9MICO</name>
<evidence type="ECO:0000256" key="5">
    <source>
        <dbReference type="ARBA" id="ARBA00022989"/>
    </source>
</evidence>
<keyword evidence="10" id="KW-1185">Reference proteome</keyword>
<comment type="caution">
    <text evidence="9">The sequence shown here is derived from an EMBL/GenBank/DDBJ whole genome shotgun (WGS) entry which is preliminary data.</text>
</comment>
<gene>
    <name evidence="9" type="ORF">GCM10009851_04810</name>
</gene>
<feature type="transmembrane region" description="Helical" evidence="8">
    <location>
        <begin position="38"/>
        <end position="57"/>
    </location>
</feature>
<dbReference type="InterPro" id="IPR000390">
    <property type="entry name" value="Small_drug/metabolite_transptr"/>
</dbReference>
<dbReference type="InterPro" id="IPR037185">
    <property type="entry name" value="EmrE-like"/>
</dbReference>
<feature type="transmembrane region" description="Helical" evidence="8">
    <location>
        <begin position="12"/>
        <end position="32"/>
    </location>
</feature>
<keyword evidence="5 8" id="KW-1133">Transmembrane helix</keyword>
<dbReference type="EMBL" id="BAAAQY010000001">
    <property type="protein sequence ID" value="GAA2224423.1"/>
    <property type="molecule type" value="Genomic_DNA"/>
</dbReference>
<dbReference type="PANTHER" id="PTHR30561:SF1">
    <property type="entry name" value="MULTIDRUG TRANSPORTER EMRE"/>
    <property type="match status" value="1"/>
</dbReference>
<organism evidence="9 10">
    <name type="scientific">Herbiconiux moechotypicola</name>
    <dbReference type="NCBI Taxonomy" id="637393"/>
    <lineage>
        <taxon>Bacteria</taxon>
        <taxon>Bacillati</taxon>
        <taxon>Actinomycetota</taxon>
        <taxon>Actinomycetes</taxon>
        <taxon>Micrococcales</taxon>
        <taxon>Microbacteriaceae</taxon>
        <taxon>Herbiconiux</taxon>
    </lineage>
</organism>
<dbReference type="InterPro" id="IPR045324">
    <property type="entry name" value="Small_multidrug_res"/>
</dbReference>
<evidence type="ECO:0000313" key="9">
    <source>
        <dbReference type="EMBL" id="GAA2224423.1"/>
    </source>
</evidence>
<evidence type="ECO:0000256" key="1">
    <source>
        <dbReference type="ARBA" id="ARBA00004651"/>
    </source>
</evidence>
<feature type="transmembrane region" description="Helical" evidence="8">
    <location>
        <begin position="64"/>
        <end position="87"/>
    </location>
</feature>
<keyword evidence="4 7" id="KW-0812">Transmembrane</keyword>
<evidence type="ECO:0000256" key="7">
    <source>
        <dbReference type="RuleBase" id="RU003942"/>
    </source>
</evidence>
<evidence type="ECO:0000256" key="3">
    <source>
        <dbReference type="ARBA" id="ARBA00022475"/>
    </source>
</evidence>
<dbReference type="Pfam" id="PF00893">
    <property type="entry name" value="Multi_Drug_Res"/>
    <property type="match status" value="1"/>
</dbReference>
<dbReference type="Proteomes" id="UP001500929">
    <property type="component" value="Unassembled WGS sequence"/>
</dbReference>
<evidence type="ECO:0000256" key="4">
    <source>
        <dbReference type="ARBA" id="ARBA00022692"/>
    </source>
</evidence>
<keyword evidence="6 8" id="KW-0472">Membrane</keyword>
<dbReference type="SUPFAM" id="SSF103481">
    <property type="entry name" value="Multidrug resistance efflux transporter EmrE"/>
    <property type="match status" value="1"/>
</dbReference>
<comment type="similarity">
    <text evidence="7">Belongs to the drug/metabolite transporter (DMT) superfamily. Small multidrug resistance (SMR) (TC 2.A.7.1) family.</text>
</comment>
<accession>A0ABN3D8U6</accession>
<sequence>MAGERGVVVRRWLLLAGAIVTEVSASLSLKAALDHPGWYVLVVSGYLAAFVLLAFVLRAGMPLGVAYGVWGALGVALTAGLAVPLFGESVTPLMLVGIALVMAGVLVVEIGSQRAAAVRSTENR</sequence>
<feature type="transmembrane region" description="Helical" evidence="8">
    <location>
        <begin position="93"/>
        <end position="111"/>
    </location>
</feature>
<reference evidence="9 10" key="1">
    <citation type="journal article" date="2019" name="Int. J. Syst. Evol. Microbiol.">
        <title>The Global Catalogue of Microorganisms (GCM) 10K type strain sequencing project: providing services to taxonomists for standard genome sequencing and annotation.</title>
        <authorList>
            <consortium name="The Broad Institute Genomics Platform"/>
            <consortium name="The Broad Institute Genome Sequencing Center for Infectious Disease"/>
            <person name="Wu L."/>
            <person name="Ma J."/>
        </authorList>
    </citation>
    <scope>NUCLEOTIDE SEQUENCE [LARGE SCALE GENOMIC DNA]</scope>
    <source>
        <strain evidence="9 10">JCM 16117</strain>
    </source>
</reference>
<dbReference type="RefSeq" id="WP_259477585.1">
    <property type="nucleotide sequence ID" value="NZ_BAAAQY010000001.1"/>
</dbReference>
<evidence type="ECO:0000256" key="2">
    <source>
        <dbReference type="ARBA" id="ARBA00022448"/>
    </source>
</evidence>
<evidence type="ECO:0000256" key="8">
    <source>
        <dbReference type="SAM" id="Phobius"/>
    </source>
</evidence>
<dbReference type="PANTHER" id="PTHR30561">
    <property type="entry name" value="SMR FAMILY PROTON-DEPENDENT DRUG EFFLUX TRANSPORTER SUGE"/>
    <property type="match status" value="1"/>
</dbReference>
<proteinExistence type="inferred from homology"/>
<evidence type="ECO:0000256" key="6">
    <source>
        <dbReference type="ARBA" id="ARBA00023136"/>
    </source>
</evidence>